<name>A0ABP7RSE7_9SPHN</name>
<dbReference type="PANTHER" id="PTHR46401:SF2">
    <property type="entry name" value="GLYCOSYLTRANSFERASE WBBK-RELATED"/>
    <property type="match status" value="1"/>
</dbReference>
<protein>
    <submittedName>
        <fullName evidence="4">Glycosyltransferase</fullName>
    </submittedName>
</protein>
<dbReference type="Pfam" id="PF00534">
    <property type="entry name" value="Glycos_transf_1"/>
    <property type="match status" value="1"/>
</dbReference>
<keyword evidence="5" id="KW-1185">Reference proteome</keyword>
<evidence type="ECO:0000256" key="1">
    <source>
        <dbReference type="ARBA" id="ARBA00022679"/>
    </source>
</evidence>
<dbReference type="InterPro" id="IPR022623">
    <property type="entry name" value="Glyco_trans_4"/>
</dbReference>
<evidence type="ECO:0000313" key="4">
    <source>
        <dbReference type="EMBL" id="GAA4001580.1"/>
    </source>
</evidence>
<gene>
    <name evidence="4" type="ORF">GCM10022211_10660</name>
</gene>
<feature type="domain" description="Glycosyl transferase family 1" evidence="2">
    <location>
        <begin position="212"/>
        <end position="381"/>
    </location>
</feature>
<dbReference type="PANTHER" id="PTHR46401">
    <property type="entry name" value="GLYCOSYLTRANSFERASE WBBK-RELATED"/>
    <property type="match status" value="1"/>
</dbReference>
<keyword evidence="1" id="KW-0808">Transferase</keyword>
<feature type="domain" description="Glycosyl transferase family 4" evidence="3">
    <location>
        <begin position="25"/>
        <end position="192"/>
    </location>
</feature>
<dbReference type="Pfam" id="PF12000">
    <property type="entry name" value="Glyco_trans_4_3"/>
    <property type="match status" value="1"/>
</dbReference>
<proteinExistence type="predicted"/>
<dbReference type="Gene3D" id="3.40.50.2000">
    <property type="entry name" value="Glycogen Phosphorylase B"/>
    <property type="match status" value="2"/>
</dbReference>
<evidence type="ECO:0000313" key="5">
    <source>
        <dbReference type="Proteomes" id="UP001501310"/>
    </source>
</evidence>
<reference evidence="5" key="1">
    <citation type="journal article" date="2019" name="Int. J. Syst. Evol. Microbiol.">
        <title>The Global Catalogue of Microorganisms (GCM) 10K type strain sequencing project: providing services to taxonomists for standard genome sequencing and annotation.</title>
        <authorList>
            <consortium name="The Broad Institute Genomics Platform"/>
            <consortium name="The Broad Institute Genome Sequencing Center for Infectious Disease"/>
            <person name="Wu L."/>
            <person name="Ma J."/>
        </authorList>
    </citation>
    <scope>NUCLEOTIDE SEQUENCE [LARGE SCALE GENOMIC DNA]</scope>
    <source>
        <strain evidence="5">JCM 16603</strain>
    </source>
</reference>
<dbReference type="InterPro" id="IPR001296">
    <property type="entry name" value="Glyco_trans_1"/>
</dbReference>
<sequence length="415" mass="46885">MRVLLVHQNFPGQFVHLAQALKANGAELVAMTMNKVGRDFGFPVVRAPLEHSNAATHPWARDMESRIIRAEAALKTAIKLRDDGFDPDVIVAHPGWGDTLFLKNVWPEARLGIYCEYYYLAEGGDTDFDPEFPNPHEPLESRSKFQLRNLVQRMHFELANGAIAPTRYQANTYPARYRPRIDVIHDGVDTTILKPNADARVRLGSGRELSRADEVITFVARNLDPVRGYHVFMRALPEILRQRPEAQVVIVGGDGNGYGPSPKDGRSWKETFLAEVAERIDPERVHFTGKLAYREYVTLLQLSRLHVYLTYPFVLSWSVLEAMALGAPILASDTEPLREVITDGETGRLFPFFEPAVLAARAVELLGNEAQRERLSAAARAHVVRNYDLRSLCLPRQLAWVDRLYRAAPVIPDWD</sequence>
<evidence type="ECO:0000259" key="2">
    <source>
        <dbReference type="Pfam" id="PF00534"/>
    </source>
</evidence>
<dbReference type="EMBL" id="BAAAZD010000001">
    <property type="protein sequence ID" value="GAA4001580.1"/>
    <property type="molecule type" value="Genomic_DNA"/>
</dbReference>
<accession>A0ABP7RSE7</accession>
<dbReference type="Proteomes" id="UP001501310">
    <property type="component" value="Unassembled WGS sequence"/>
</dbReference>
<comment type="caution">
    <text evidence="4">The sequence shown here is derived from an EMBL/GenBank/DDBJ whole genome shotgun (WGS) entry which is preliminary data.</text>
</comment>
<dbReference type="RefSeq" id="WP_344709139.1">
    <property type="nucleotide sequence ID" value="NZ_BAAAZD010000001.1"/>
</dbReference>
<evidence type="ECO:0000259" key="3">
    <source>
        <dbReference type="Pfam" id="PF12000"/>
    </source>
</evidence>
<organism evidence="4 5">
    <name type="scientific">Sphingomonas humi</name>
    <dbReference type="NCBI Taxonomy" id="335630"/>
    <lineage>
        <taxon>Bacteria</taxon>
        <taxon>Pseudomonadati</taxon>
        <taxon>Pseudomonadota</taxon>
        <taxon>Alphaproteobacteria</taxon>
        <taxon>Sphingomonadales</taxon>
        <taxon>Sphingomonadaceae</taxon>
        <taxon>Sphingomonas</taxon>
    </lineage>
</organism>
<dbReference type="SUPFAM" id="SSF53756">
    <property type="entry name" value="UDP-Glycosyltransferase/glycogen phosphorylase"/>
    <property type="match status" value="1"/>
</dbReference>